<organism evidence="2 3">
    <name type="scientific">Enterococcus lacertideformus</name>
    <dbReference type="NCBI Taxonomy" id="2771493"/>
    <lineage>
        <taxon>Bacteria</taxon>
        <taxon>Bacillati</taxon>
        <taxon>Bacillota</taxon>
        <taxon>Bacilli</taxon>
        <taxon>Lactobacillales</taxon>
        <taxon>Enterococcaceae</taxon>
        <taxon>Enterococcus</taxon>
    </lineage>
</organism>
<comment type="caution">
    <text evidence="2">The sequence shown here is derived from an EMBL/GenBank/DDBJ whole genome shotgun (WGS) entry which is preliminary data.</text>
</comment>
<evidence type="ECO:0000313" key="2">
    <source>
        <dbReference type="EMBL" id="MBF8808445.1"/>
    </source>
</evidence>
<dbReference type="PANTHER" id="PTHR37038">
    <property type="entry name" value="TRANSCRIPTIONAL REGULATOR-RELATED"/>
    <property type="match status" value="1"/>
</dbReference>
<dbReference type="InterPro" id="IPR053163">
    <property type="entry name" value="HTH-type_regulator_Rgg"/>
</dbReference>
<dbReference type="SMART" id="SM00530">
    <property type="entry name" value="HTH_XRE"/>
    <property type="match status" value="1"/>
</dbReference>
<sequence length="288" mass="34408">MTTHSSLIRKLRKERNLTQEQLTRGISQRGTLAAFESRGTKISFELLVNYLERMNVTLEEYQFLLNNNSLTNKQKLTNYFISSKTITREQELKLLNEYEKTGNIYYRLIYAQRKLITNYLYNRSTIKLDIEEIAVIKNYLEKIETWGHFELTIFSNCLFIFDDQYIIHSFQTSVSKMKTYIDATYYPELLSNFILNGLRLSFNRHSVLLRKYFLHEFKKIAQKHKRSVDIAYFKIFTALDHLSEDDETAIHEFEKGIEFFEWLELHDARDYFIKLKTTMATKNLQPTS</sequence>
<protein>
    <submittedName>
        <fullName evidence="2">Helix-turn-helix domain-containing protein</fullName>
    </submittedName>
</protein>
<dbReference type="CDD" id="cd00093">
    <property type="entry name" value="HTH_XRE"/>
    <property type="match status" value="1"/>
</dbReference>
<feature type="domain" description="HTH cro/C1-type" evidence="1">
    <location>
        <begin position="8"/>
        <end position="61"/>
    </location>
</feature>
<dbReference type="GO" id="GO:0003677">
    <property type="term" value="F:DNA binding"/>
    <property type="evidence" value="ECO:0007669"/>
    <property type="project" value="InterPro"/>
</dbReference>
<dbReference type="InterPro" id="IPR010057">
    <property type="entry name" value="Transcription_activator_Rgg_C"/>
</dbReference>
<dbReference type="Gene3D" id="1.25.40.10">
    <property type="entry name" value="Tetratricopeptide repeat domain"/>
    <property type="match status" value="1"/>
</dbReference>
<dbReference type="EMBL" id="JADAKE010000018">
    <property type="protein sequence ID" value="MBF8808445.1"/>
    <property type="molecule type" value="Genomic_DNA"/>
</dbReference>
<dbReference type="NCBIfam" id="TIGR01716">
    <property type="entry name" value="RGG_Cterm"/>
    <property type="match status" value="1"/>
</dbReference>
<reference evidence="2" key="1">
    <citation type="submission" date="2020-09" db="EMBL/GenBank/DDBJ databases">
        <title>Genomic insights into the novelty and pathogenicity of a unique biofilm-forming Enterococcus sp. bacteria (Enterococcus lacertideformus) identified in reptiles.</title>
        <authorList>
            <person name="Agius J.E."/>
            <person name="Phalen D.N."/>
            <person name="Rose K."/>
            <person name="Eden J.-S."/>
        </authorList>
    </citation>
    <scope>NUCLEOTIDE SEQUENCE</scope>
    <source>
        <strain evidence="2">PHRS 0518</strain>
    </source>
</reference>
<dbReference type="SUPFAM" id="SSF47413">
    <property type="entry name" value="lambda repressor-like DNA-binding domains"/>
    <property type="match status" value="1"/>
</dbReference>
<evidence type="ECO:0000259" key="1">
    <source>
        <dbReference type="PROSITE" id="PS50943"/>
    </source>
</evidence>
<gene>
    <name evidence="2" type="ORF">IC227_09340</name>
</gene>
<dbReference type="Pfam" id="PF01381">
    <property type="entry name" value="HTH_3"/>
    <property type="match status" value="1"/>
</dbReference>
<proteinExistence type="predicted"/>
<dbReference type="InterPro" id="IPR010982">
    <property type="entry name" value="Lambda_DNA-bd_dom_sf"/>
</dbReference>
<keyword evidence="3" id="KW-1185">Reference proteome</keyword>
<dbReference type="InterPro" id="IPR011990">
    <property type="entry name" value="TPR-like_helical_dom_sf"/>
</dbReference>
<dbReference type="Pfam" id="PF21259">
    <property type="entry name" value="Rgg_C"/>
    <property type="match status" value="1"/>
</dbReference>
<dbReference type="Proteomes" id="UP000637757">
    <property type="component" value="Unassembled WGS sequence"/>
</dbReference>
<dbReference type="InterPro" id="IPR001387">
    <property type="entry name" value="Cro/C1-type_HTH"/>
</dbReference>
<dbReference type="PROSITE" id="PS50943">
    <property type="entry name" value="HTH_CROC1"/>
    <property type="match status" value="1"/>
</dbReference>
<dbReference type="AlphaFoldDB" id="A0A931B139"/>
<name>A0A931B139_9ENTE</name>
<evidence type="ECO:0000313" key="3">
    <source>
        <dbReference type="Proteomes" id="UP000637757"/>
    </source>
</evidence>
<accession>A0A931B139</accession>